<comment type="subcellular location">
    <subcellularLocation>
        <location evidence="3">Golgi apparatus</location>
        <location evidence="3">Golgi stack membrane</location>
        <topology evidence="3">Single-pass type II membrane protein</topology>
    </subcellularLocation>
</comment>
<comment type="pathway">
    <text evidence="3">Protein modification; protein glycosylation.</text>
</comment>
<keyword evidence="3" id="KW-0812">Transmembrane</keyword>
<dbReference type="PANTHER" id="PTHR11927:SF9">
    <property type="entry name" value="L-FUCOSYLTRANSFERASE"/>
    <property type="match status" value="1"/>
</dbReference>
<evidence type="ECO:0000313" key="6">
    <source>
        <dbReference type="Proteomes" id="UP000663829"/>
    </source>
</evidence>
<evidence type="ECO:0000256" key="3">
    <source>
        <dbReference type="RuleBase" id="RU363129"/>
    </source>
</evidence>
<dbReference type="UniPathway" id="UPA00378"/>
<gene>
    <name evidence="4" type="ORF">GPM918_LOCUS39853</name>
    <name evidence="5" type="ORF">SRO942_LOCUS40758</name>
</gene>
<accession>A0A815XU62</accession>
<evidence type="ECO:0000256" key="2">
    <source>
        <dbReference type="ARBA" id="ARBA00022679"/>
    </source>
</evidence>
<dbReference type="GO" id="GO:0005975">
    <property type="term" value="P:carbohydrate metabolic process"/>
    <property type="evidence" value="ECO:0007669"/>
    <property type="project" value="InterPro"/>
</dbReference>
<organism evidence="4 6">
    <name type="scientific">Didymodactylos carnosus</name>
    <dbReference type="NCBI Taxonomy" id="1234261"/>
    <lineage>
        <taxon>Eukaryota</taxon>
        <taxon>Metazoa</taxon>
        <taxon>Spiralia</taxon>
        <taxon>Gnathifera</taxon>
        <taxon>Rotifera</taxon>
        <taxon>Eurotatoria</taxon>
        <taxon>Bdelloidea</taxon>
        <taxon>Philodinida</taxon>
        <taxon>Philodinidae</taxon>
        <taxon>Didymodactylos</taxon>
    </lineage>
</organism>
<dbReference type="Proteomes" id="UP000663829">
    <property type="component" value="Unassembled WGS sequence"/>
</dbReference>
<evidence type="ECO:0000256" key="1">
    <source>
        <dbReference type="ARBA" id="ARBA00022676"/>
    </source>
</evidence>
<keyword evidence="3" id="KW-0735">Signal-anchor</keyword>
<dbReference type="Pfam" id="PF01531">
    <property type="entry name" value="Glyco_transf_11"/>
    <property type="match status" value="1"/>
</dbReference>
<name>A0A815XU62_9BILA</name>
<sequence length="281" mass="32691">MFMFASAYGLARLHQCRLYVSSKILTELRRYFIMEPLNNLITDIAVSKLSGIQRMYSVCTFFSELMLPNAIKYLEIEGYWQAYGHFAKHNEELRQLFNGKQETIQRLSTFFSQSLQIIRRHYGCTPKENISFKFSTHEQIKKALMLTNFTWIGIHIRRTDFILNKHVSSDSYVLEGIKYFSRKYEKSIFIVASDDKLYCSNLLKNQVNVIVTPDLFSAIDDLISLGICQHSIVTGGSFGWWAAFLANGDALHDVQYDSLRKGCNCTKEWYYPPWFLLPSKV</sequence>
<dbReference type="AlphaFoldDB" id="A0A815XU62"/>
<dbReference type="EMBL" id="CAJOBC010094330">
    <property type="protein sequence ID" value="CAF4424064.1"/>
    <property type="molecule type" value="Genomic_DNA"/>
</dbReference>
<keyword evidence="1 3" id="KW-0328">Glycosyltransferase</keyword>
<keyword evidence="3" id="KW-0333">Golgi apparatus</keyword>
<dbReference type="Proteomes" id="UP000681722">
    <property type="component" value="Unassembled WGS sequence"/>
</dbReference>
<keyword evidence="6" id="KW-1185">Reference proteome</keyword>
<dbReference type="GO" id="GO:0008107">
    <property type="term" value="F:galactoside 2-alpha-L-fucosyltransferase activity"/>
    <property type="evidence" value="ECO:0007669"/>
    <property type="project" value="InterPro"/>
</dbReference>
<evidence type="ECO:0000313" key="4">
    <source>
        <dbReference type="EMBL" id="CAF1562518.1"/>
    </source>
</evidence>
<dbReference type="EC" id="2.4.1.-" evidence="3"/>
<comment type="similarity">
    <text evidence="3">Belongs to the glycosyltransferase 11 family.</text>
</comment>
<keyword evidence="2 3" id="KW-0808">Transferase</keyword>
<proteinExistence type="inferred from homology"/>
<evidence type="ECO:0000313" key="5">
    <source>
        <dbReference type="EMBL" id="CAF4424064.1"/>
    </source>
</evidence>
<dbReference type="EMBL" id="CAJNOQ010028570">
    <property type="protein sequence ID" value="CAF1562518.1"/>
    <property type="molecule type" value="Genomic_DNA"/>
</dbReference>
<reference evidence="4" key="1">
    <citation type="submission" date="2021-02" db="EMBL/GenBank/DDBJ databases">
        <authorList>
            <person name="Nowell W R."/>
        </authorList>
    </citation>
    <scope>NUCLEOTIDE SEQUENCE</scope>
</reference>
<dbReference type="OrthoDB" id="3226at2759"/>
<protein>
    <recommendedName>
        <fullName evidence="3">L-Fucosyltransferase</fullName>
        <ecNumber evidence="3">2.4.1.-</ecNumber>
    </recommendedName>
</protein>
<dbReference type="CDD" id="cd11301">
    <property type="entry name" value="Fut1_Fut2_like"/>
    <property type="match status" value="1"/>
</dbReference>
<dbReference type="PANTHER" id="PTHR11927">
    <property type="entry name" value="GALACTOSIDE 2-L-FUCOSYLTRANSFERASE"/>
    <property type="match status" value="1"/>
</dbReference>
<keyword evidence="3" id="KW-0325">Glycoprotein</keyword>
<dbReference type="GO" id="GO:0032580">
    <property type="term" value="C:Golgi cisterna membrane"/>
    <property type="evidence" value="ECO:0007669"/>
    <property type="project" value="UniProtKB-SubCell"/>
</dbReference>
<comment type="caution">
    <text evidence="4">The sequence shown here is derived from an EMBL/GenBank/DDBJ whole genome shotgun (WGS) entry which is preliminary data.</text>
</comment>
<dbReference type="InterPro" id="IPR002516">
    <property type="entry name" value="Glyco_trans_11"/>
</dbReference>